<dbReference type="EMBL" id="UINC01226608">
    <property type="protein sequence ID" value="SVE57169.1"/>
    <property type="molecule type" value="Genomic_DNA"/>
</dbReference>
<evidence type="ECO:0000313" key="2">
    <source>
        <dbReference type="EMBL" id="SVE57169.1"/>
    </source>
</evidence>
<feature type="transmembrane region" description="Helical" evidence="1">
    <location>
        <begin position="113"/>
        <end position="133"/>
    </location>
</feature>
<accession>A0A383EKJ2</accession>
<keyword evidence="1" id="KW-0472">Membrane</keyword>
<dbReference type="InterPro" id="IPR036259">
    <property type="entry name" value="MFS_trans_sf"/>
</dbReference>
<dbReference type="GO" id="GO:0005886">
    <property type="term" value="C:plasma membrane"/>
    <property type="evidence" value="ECO:0007669"/>
    <property type="project" value="TreeGrafter"/>
</dbReference>
<proteinExistence type="predicted"/>
<keyword evidence="1" id="KW-1133">Transmembrane helix</keyword>
<feature type="transmembrane region" description="Helical" evidence="1">
    <location>
        <begin position="154"/>
        <end position="175"/>
    </location>
</feature>
<evidence type="ECO:0008006" key="3">
    <source>
        <dbReference type="Google" id="ProtNLM"/>
    </source>
</evidence>
<feature type="transmembrane region" description="Helical" evidence="1">
    <location>
        <begin position="42"/>
        <end position="63"/>
    </location>
</feature>
<reference evidence="2" key="1">
    <citation type="submission" date="2018-05" db="EMBL/GenBank/DDBJ databases">
        <authorList>
            <person name="Lanie J.A."/>
            <person name="Ng W.-L."/>
            <person name="Kazmierczak K.M."/>
            <person name="Andrzejewski T.M."/>
            <person name="Davidsen T.M."/>
            <person name="Wayne K.J."/>
            <person name="Tettelin H."/>
            <person name="Glass J.I."/>
            <person name="Rusch D."/>
            <person name="Podicherti R."/>
            <person name="Tsui H.-C.T."/>
            <person name="Winkler M.E."/>
        </authorList>
    </citation>
    <scope>NUCLEOTIDE SEQUENCE</scope>
</reference>
<organism evidence="2">
    <name type="scientific">marine metagenome</name>
    <dbReference type="NCBI Taxonomy" id="408172"/>
    <lineage>
        <taxon>unclassified sequences</taxon>
        <taxon>metagenomes</taxon>
        <taxon>ecological metagenomes</taxon>
    </lineage>
</organism>
<dbReference type="PANTHER" id="PTHR11328">
    <property type="entry name" value="MAJOR FACILITATOR SUPERFAMILY DOMAIN-CONTAINING PROTEIN"/>
    <property type="match status" value="1"/>
</dbReference>
<feature type="transmembrane region" description="Helical" evidence="1">
    <location>
        <begin position="84"/>
        <end position="101"/>
    </location>
</feature>
<sequence>MNNSAEEPLTWRVRFMFAVGQIPEGIQSTSFGFFLLFFYNQVLGLSGFLTSLAIVFALLVDAVSDPVIGSWSDGVRNRWGRRHPFMYAAAGPFAICFYFLFAPPDGLSEMGIFFWLVVFSVLTRTTQSVYSIPHTSMTAELSTDYQERTLLSSLRGILQSAGTLMVFLIGLQVFFGATP</sequence>
<dbReference type="GO" id="GO:0015293">
    <property type="term" value="F:symporter activity"/>
    <property type="evidence" value="ECO:0007669"/>
    <property type="project" value="InterPro"/>
</dbReference>
<keyword evidence="1" id="KW-0812">Transmembrane</keyword>
<name>A0A383EKJ2_9ZZZZ</name>
<feature type="non-terminal residue" evidence="2">
    <location>
        <position position="179"/>
    </location>
</feature>
<dbReference type="PANTHER" id="PTHR11328:SF28">
    <property type="entry name" value="MAJOR FACILITATOR SUPERFAMILY DOMAIN-CONTAINING PROTEIN 12"/>
    <property type="match status" value="1"/>
</dbReference>
<gene>
    <name evidence="2" type="ORF">METZ01_LOCUS510023</name>
</gene>
<protein>
    <recommendedName>
        <fullName evidence="3">Major facilitator superfamily (MFS) profile domain-containing protein</fullName>
    </recommendedName>
</protein>
<evidence type="ECO:0000256" key="1">
    <source>
        <dbReference type="SAM" id="Phobius"/>
    </source>
</evidence>
<dbReference type="GO" id="GO:0008643">
    <property type="term" value="P:carbohydrate transport"/>
    <property type="evidence" value="ECO:0007669"/>
    <property type="project" value="InterPro"/>
</dbReference>
<dbReference type="SUPFAM" id="SSF103473">
    <property type="entry name" value="MFS general substrate transporter"/>
    <property type="match status" value="1"/>
</dbReference>
<dbReference type="AlphaFoldDB" id="A0A383EKJ2"/>
<dbReference type="Pfam" id="PF13347">
    <property type="entry name" value="MFS_2"/>
    <property type="match status" value="1"/>
</dbReference>
<dbReference type="Gene3D" id="1.20.1250.20">
    <property type="entry name" value="MFS general substrate transporter like domains"/>
    <property type="match status" value="1"/>
</dbReference>
<dbReference type="InterPro" id="IPR039672">
    <property type="entry name" value="MFS_2"/>
</dbReference>